<protein>
    <recommendedName>
        <fullName evidence="3">NTF2-like domain-containing protein</fullName>
    </recommendedName>
</protein>
<dbReference type="Proteomes" id="UP000053617">
    <property type="component" value="Unassembled WGS sequence"/>
</dbReference>
<dbReference type="OrthoDB" id="5596743at2759"/>
<dbReference type="AlphaFoldDB" id="A0A0D2HG43"/>
<evidence type="ECO:0000256" key="2">
    <source>
        <dbReference type="SAM" id="SignalP"/>
    </source>
</evidence>
<evidence type="ECO:0000256" key="1">
    <source>
        <dbReference type="SAM" id="MobiDB-lite"/>
    </source>
</evidence>
<evidence type="ECO:0000313" key="4">
    <source>
        <dbReference type="EMBL" id="KIX09613.1"/>
    </source>
</evidence>
<keyword evidence="2" id="KW-0732">Signal</keyword>
<dbReference type="GeneID" id="25288764"/>
<proteinExistence type="predicted"/>
<feature type="domain" description="NTF2-like" evidence="3">
    <location>
        <begin position="63"/>
        <end position="200"/>
    </location>
</feature>
<dbReference type="InterPro" id="IPR058645">
    <property type="entry name" value="NTF2-like_dom_7"/>
</dbReference>
<sequence>MKLLATITFLVSTLSAVALASPQRGGGGRPGRPTITQTATGTTTSTTTISSSTTSSATSPTATCLDSSSAEYLVNGFASLLTAYSNATAEALLASNFTDTSDSINFLVGNPLGSVTFPSKAAFEAGQGSQPPIGFTILNIDAVTCDVIAFRWAATLGPDAPVKGINILYASNLNGTAAGWQVKTVYSEFNSGTWSQEIGGVCA</sequence>
<name>A0A0D2HG43_9EURO</name>
<dbReference type="HOGENOM" id="CLU_096573_0_1_1"/>
<gene>
    <name evidence="4" type="ORF">Z518_00693</name>
</gene>
<dbReference type="EMBL" id="KN847475">
    <property type="protein sequence ID" value="KIX09613.1"/>
    <property type="molecule type" value="Genomic_DNA"/>
</dbReference>
<keyword evidence="5" id="KW-1185">Reference proteome</keyword>
<feature type="signal peptide" evidence="2">
    <location>
        <begin position="1"/>
        <end position="20"/>
    </location>
</feature>
<dbReference type="Pfam" id="PF26534">
    <property type="entry name" value="NTF2_7"/>
    <property type="match status" value="1"/>
</dbReference>
<reference evidence="4 5" key="1">
    <citation type="submission" date="2015-01" db="EMBL/GenBank/DDBJ databases">
        <title>The Genome Sequence of Rhinocladiella mackenzie CBS 650.93.</title>
        <authorList>
            <consortium name="The Broad Institute Genomics Platform"/>
            <person name="Cuomo C."/>
            <person name="de Hoog S."/>
            <person name="Gorbushina A."/>
            <person name="Stielow B."/>
            <person name="Teixiera M."/>
            <person name="Abouelleil A."/>
            <person name="Chapman S.B."/>
            <person name="Priest M."/>
            <person name="Young S.K."/>
            <person name="Wortman J."/>
            <person name="Nusbaum C."/>
            <person name="Birren B."/>
        </authorList>
    </citation>
    <scope>NUCLEOTIDE SEQUENCE [LARGE SCALE GENOMIC DNA]</scope>
    <source>
        <strain evidence="4 5">CBS 650.93</strain>
    </source>
</reference>
<evidence type="ECO:0000259" key="3">
    <source>
        <dbReference type="Pfam" id="PF26534"/>
    </source>
</evidence>
<feature type="compositionally biased region" description="Low complexity" evidence="1">
    <location>
        <begin position="31"/>
        <end position="60"/>
    </location>
</feature>
<organism evidence="4 5">
    <name type="scientific">Rhinocladiella mackenziei CBS 650.93</name>
    <dbReference type="NCBI Taxonomy" id="1442369"/>
    <lineage>
        <taxon>Eukaryota</taxon>
        <taxon>Fungi</taxon>
        <taxon>Dikarya</taxon>
        <taxon>Ascomycota</taxon>
        <taxon>Pezizomycotina</taxon>
        <taxon>Eurotiomycetes</taxon>
        <taxon>Chaetothyriomycetidae</taxon>
        <taxon>Chaetothyriales</taxon>
        <taxon>Herpotrichiellaceae</taxon>
        <taxon>Rhinocladiella</taxon>
    </lineage>
</organism>
<dbReference type="RefSeq" id="XP_013276749.1">
    <property type="nucleotide sequence ID" value="XM_013421295.1"/>
</dbReference>
<dbReference type="VEuPathDB" id="FungiDB:Z518_00693"/>
<evidence type="ECO:0000313" key="5">
    <source>
        <dbReference type="Proteomes" id="UP000053617"/>
    </source>
</evidence>
<feature type="region of interest" description="Disordered" evidence="1">
    <location>
        <begin position="21"/>
        <end position="60"/>
    </location>
</feature>
<accession>A0A0D2HG43</accession>
<feature type="chain" id="PRO_5002254662" description="NTF2-like domain-containing protein" evidence="2">
    <location>
        <begin position="21"/>
        <end position="203"/>
    </location>
</feature>